<comment type="subcellular location">
    <subcellularLocation>
        <location evidence="3">Secreted</location>
    </subcellularLocation>
</comment>
<feature type="chain" id="PRO_5040493460" description="Carboxypeptidase M14B" evidence="14">
    <location>
        <begin position="17"/>
        <end position="534"/>
    </location>
</feature>
<evidence type="ECO:0000256" key="13">
    <source>
        <dbReference type="PROSITE-ProRule" id="PRU01379"/>
    </source>
</evidence>
<keyword evidence="6" id="KW-0645">Protease</keyword>
<evidence type="ECO:0000256" key="9">
    <source>
        <dbReference type="ARBA" id="ARBA00023026"/>
    </source>
</evidence>
<dbReference type="CDD" id="cd06242">
    <property type="entry name" value="M14-like"/>
    <property type="match status" value="1"/>
</dbReference>
<protein>
    <recommendedName>
        <fullName evidence="12">Carboxypeptidase M14B</fullName>
    </recommendedName>
    <alternativeName>
        <fullName evidence="11">Carboxypeptidase MCPB</fullName>
    </alternativeName>
</protein>
<evidence type="ECO:0000256" key="12">
    <source>
        <dbReference type="ARBA" id="ARBA00042017"/>
    </source>
</evidence>
<feature type="domain" description="Peptidase M14" evidence="15">
    <location>
        <begin position="65"/>
        <end position="346"/>
    </location>
</feature>
<dbReference type="Proteomes" id="UP001056384">
    <property type="component" value="Chromosome 3"/>
</dbReference>
<keyword evidence="17" id="KW-1185">Reference proteome</keyword>
<keyword evidence="5" id="KW-0964">Secreted</keyword>
<keyword evidence="8" id="KW-0378">Hydrolase</keyword>
<evidence type="ECO:0000256" key="1">
    <source>
        <dbReference type="ARBA" id="ARBA00001947"/>
    </source>
</evidence>
<dbReference type="GO" id="GO:0004181">
    <property type="term" value="F:metallocarboxypeptidase activity"/>
    <property type="evidence" value="ECO:0007669"/>
    <property type="project" value="InterPro"/>
</dbReference>
<evidence type="ECO:0000256" key="8">
    <source>
        <dbReference type="ARBA" id="ARBA00022801"/>
    </source>
</evidence>
<reference evidence="16" key="1">
    <citation type="submission" date="2022-06" db="EMBL/GenBank/DDBJ databases">
        <title>Complete genome sequences of two strains of the flax pathogen Septoria linicola.</title>
        <authorList>
            <person name="Lapalu N."/>
            <person name="Simon A."/>
            <person name="Demenou B."/>
            <person name="Paumier D."/>
            <person name="Guillot M.-P."/>
            <person name="Gout L."/>
            <person name="Valade R."/>
        </authorList>
    </citation>
    <scope>NUCLEOTIDE SEQUENCE</scope>
    <source>
        <strain evidence="16">SE15195</strain>
    </source>
</reference>
<dbReference type="PANTHER" id="PTHR11705:SF83">
    <property type="entry name" value="INACTIVE METALLOCARBOXYPEPTIDASE ECM14"/>
    <property type="match status" value="1"/>
</dbReference>
<dbReference type="GO" id="GO:0008270">
    <property type="term" value="F:zinc ion binding"/>
    <property type="evidence" value="ECO:0007669"/>
    <property type="project" value="InterPro"/>
</dbReference>
<keyword evidence="10" id="KW-0325">Glycoprotein</keyword>
<evidence type="ECO:0000256" key="6">
    <source>
        <dbReference type="ARBA" id="ARBA00022670"/>
    </source>
</evidence>
<evidence type="ECO:0000256" key="7">
    <source>
        <dbReference type="ARBA" id="ARBA00022729"/>
    </source>
</evidence>
<gene>
    <name evidence="16" type="ORF">Slin15195_G042990</name>
</gene>
<evidence type="ECO:0000256" key="14">
    <source>
        <dbReference type="SAM" id="SignalP"/>
    </source>
</evidence>
<evidence type="ECO:0000256" key="4">
    <source>
        <dbReference type="ARBA" id="ARBA00005988"/>
    </source>
</evidence>
<dbReference type="OrthoDB" id="3626597at2759"/>
<dbReference type="Pfam" id="PF00246">
    <property type="entry name" value="Peptidase_M14"/>
    <property type="match status" value="1"/>
</dbReference>
<dbReference type="InterPro" id="IPR000834">
    <property type="entry name" value="Peptidase_M14"/>
</dbReference>
<evidence type="ECO:0000256" key="2">
    <source>
        <dbReference type="ARBA" id="ARBA00003091"/>
    </source>
</evidence>
<keyword evidence="16" id="KW-0121">Carboxypeptidase</keyword>
<comment type="cofactor">
    <cofactor evidence="1">
        <name>Zn(2+)</name>
        <dbReference type="ChEBI" id="CHEBI:29105"/>
    </cofactor>
</comment>
<dbReference type="GO" id="GO:0005576">
    <property type="term" value="C:extracellular region"/>
    <property type="evidence" value="ECO:0007669"/>
    <property type="project" value="UniProtKB-SubCell"/>
</dbReference>
<evidence type="ECO:0000256" key="5">
    <source>
        <dbReference type="ARBA" id="ARBA00022525"/>
    </source>
</evidence>
<dbReference type="PROSITE" id="PS52035">
    <property type="entry name" value="PEPTIDASE_M14"/>
    <property type="match status" value="1"/>
</dbReference>
<dbReference type="PANTHER" id="PTHR11705">
    <property type="entry name" value="PROTEASE FAMILY M14 CARBOXYPEPTIDASE A,B"/>
    <property type="match status" value="1"/>
</dbReference>
<sequence length="534" mass="57911">MRISLPLSLCFGIAHATQYGNNHIRVRPDPPQVEANFPDPGVELLSPAFMNNNSTPAAFSNGTSGPTSEALQDFFIRSLAERNEWLNYVPADYESEEGRGFPYVFLTNNLSGGNASAAGDKVRIWIQGAVHGNEPAGDQAVLALLGKMDANQTWASQLLERADIMILPRYNPDGVAYFQRTLATNFDPNRDHVKLARQQTRDIKKTFSAFAPHVAADMHEYGASSLYGGRYLPGADALFSAAKNLNINAGIRDLSEKLFAPAIGAHLEAAGFRWEPYVTGAHGVGQNSTIVYNEAGSDAKIGRNALGLTQAIVFLFEMRGIGIADQQFARRTATGLAMLEATIQTAVDNAAQVLEVVEGGITDFKSSQEDIIITDSTTSSTRNWTLIDYDSGEVQQVPVTFFSTTPVTANLTKTRPAAYLIPRGWADLADRLKASGLEVETLNHAYSGPVEALTIETSSFAKSYYEGTVLATVTTNSTTRDVELPAGSFWVSTKQKNAALAFVALEPENIDSYVSFNIVPLDVGDEYPVYRVLA</sequence>
<keyword evidence="9" id="KW-0843">Virulence</keyword>
<keyword evidence="7 14" id="KW-0732">Signal</keyword>
<dbReference type="GO" id="GO:0006508">
    <property type="term" value="P:proteolysis"/>
    <property type="evidence" value="ECO:0007669"/>
    <property type="project" value="UniProtKB-KW"/>
</dbReference>
<dbReference type="SUPFAM" id="SSF53187">
    <property type="entry name" value="Zn-dependent exopeptidases"/>
    <property type="match status" value="1"/>
</dbReference>
<name>A0A9Q9AR14_9PEZI</name>
<comment type="function">
    <text evidence="2">Extracellular metalloprotease that contributes to pathogenicity.</text>
</comment>
<accession>A0A9Q9AR14</accession>
<feature type="active site" description="Proton donor/acceptor" evidence="13">
    <location>
        <position position="317"/>
    </location>
</feature>
<dbReference type="EMBL" id="CP099420">
    <property type="protein sequence ID" value="USW50980.1"/>
    <property type="molecule type" value="Genomic_DNA"/>
</dbReference>
<proteinExistence type="inferred from homology"/>
<dbReference type="AlphaFoldDB" id="A0A9Q9AR14"/>
<evidence type="ECO:0000256" key="10">
    <source>
        <dbReference type="ARBA" id="ARBA00023180"/>
    </source>
</evidence>
<feature type="signal peptide" evidence="14">
    <location>
        <begin position="1"/>
        <end position="16"/>
    </location>
</feature>
<evidence type="ECO:0000256" key="11">
    <source>
        <dbReference type="ARBA" id="ARBA00041263"/>
    </source>
</evidence>
<dbReference type="Gene3D" id="3.40.630.10">
    <property type="entry name" value="Zn peptidases"/>
    <property type="match status" value="1"/>
</dbReference>
<evidence type="ECO:0000313" key="16">
    <source>
        <dbReference type="EMBL" id="USW50980.1"/>
    </source>
</evidence>
<evidence type="ECO:0000313" key="17">
    <source>
        <dbReference type="Proteomes" id="UP001056384"/>
    </source>
</evidence>
<evidence type="ECO:0000259" key="15">
    <source>
        <dbReference type="PROSITE" id="PS52035"/>
    </source>
</evidence>
<organism evidence="16 17">
    <name type="scientific">Septoria linicola</name>
    <dbReference type="NCBI Taxonomy" id="215465"/>
    <lineage>
        <taxon>Eukaryota</taxon>
        <taxon>Fungi</taxon>
        <taxon>Dikarya</taxon>
        <taxon>Ascomycota</taxon>
        <taxon>Pezizomycotina</taxon>
        <taxon>Dothideomycetes</taxon>
        <taxon>Dothideomycetidae</taxon>
        <taxon>Mycosphaerellales</taxon>
        <taxon>Mycosphaerellaceae</taxon>
        <taxon>Septoria</taxon>
    </lineage>
</organism>
<comment type="similarity">
    <text evidence="4 13">Belongs to the peptidase M14 family.</text>
</comment>
<evidence type="ECO:0000256" key="3">
    <source>
        <dbReference type="ARBA" id="ARBA00004613"/>
    </source>
</evidence>